<dbReference type="PANTHER" id="PTHR12047">
    <property type="entry name" value="FANCONI ANEMIA GROUP A PROTEIN"/>
    <property type="match status" value="1"/>
</dbReference>
<dbReference type="Proteomes" id="UP000078561">
    <property type="component" value="Unassembled WGS sequence"/>
</dbReference>
<gene>
    <name evidence="4" type="primary">ABSGL_10873.1 scaffold 12033</name>
</gene>
<sequence>MAPDIIHSDLSYYIPVDSCDTHKRRKVSTDERHEPRRRQHNTFTHSTTSGSMATTEELAQLWLLVCDDPPDTSDLMASMVHLKRRLLFSIDVFVNELGLPSMDSPSRLPSLLLAYHSWSQHGQGKIMPLISVILPLVLHETPSTTSSPPSVDGPVTNCFRNLNNTKVSQDYLEAILSYQVTANSLHKSAIQHWLSKLFEQDRIAIGNFLTSDAVLSPLDLYLDYFALLNDIRRLNSLSWEDKKAMVVREWTAWTPFLENQGGIEPWLSLKSEALQNQDRLDLEIDLLLQKNTMWLSKMEDNKGPVPSSPVMIDYLMDQYLEQKVPNMRMMYGIFGKHCKMMVETGQDSTEIVKILDQVCQLLLRHLQGSTDLIALLLSMVQVALNHMHSILTYPDWFKATFIDPSTTLLKSKRQQTLWIKHMETMIPYETPAILQIHAKLLNDARHFQVAAYISSVKSKLLALGVDASLRQYPPHLGTPLISDSLREPPHHHTNSTIKGHQPADMKKLIDKYGETQTIPQSLWEDSIFRPRWFKQTFLPALMIDWTPTDALTLERRAKMVLAFQQKGKIPPPLWARFQKKDAS</sequence>
<keyword evidence="5" id="KW-1185">Reference proteome</keyword>
<dbReference type="STRING" id="4829.A0A168QL91"/>
<protein>
    <submittedName>
        <fullName evidence="4">Uncharacterized protein</fullName>
    </submittedName>
</protein>
<dbReference type="Pfam" id="PF15865">
    <property type="entry name" value="Fanconi_A_N"/>
    <property type="match status" value="1"/>
</dbReference>
<proteinExistence type="predicted"/>
<dbReference type="EMBL" id="LT554417">
    <property type="protein sequence ID" value="SAM05007.1"/>
    <property type="molecule type" value="Genomic_DNA"/>
</dbReference>
<dbReference type="InterPro" id="IPR031729">
    <property type="entry name" value="Fanconi_A_N"/>
</dbReference>
<evidence type="ECO:0000313" key="5">
    <source>
        <dbReference type="Proteomes" id="UP000078561"/>
    </source>
</evidence>
<reference evidence="4" key="1">
    <citation type="submission" date="2016-04" db="EMBL/GenBank/DDBJ databases">
        <authorList>
            <person name="Evans L.H."/>
            <person name="Alamgir A."/>
            <person name="Owens N."/>
            <person name="Weber N.D."/>
            <person name="Virtaneva K."/>
            <person name="Barbian K."/>
            <person name="Babar A."/>
            <person name="Rosenke K."/>
        </authorList>
    </citation>
    <scope>NUCLEOTIDE SEQUENCE [LARGE SCALE GENOMIC DNA]</scope>
    <source>
        <strain evidence="4">CBS 101.48</strain>
    </source>
</reference>
<feature type="compositionally biased region" description="Polar residues" evidence="1">
    <location>
        <begin position="41"/>
        <end position="51"/>
    </location>
</feature>
<evidence type="ECO:0000259" key="2">
    <source>
        <dbReference type="Pfam" id="PF15865"/>
    </source>
</evidence>
<dbReference type="AlphaFoldDB" id="A0A168QL91"/>
<evidence type="ECO:0000256" key="1">
    <source>
        <dbReference type="SAM" id="MobiDB-lite"/>
    </source>
</evidence>
<name>A0A168QL91_ABSGL</name>
<feature type="domain" description="Fanconi anaemia group A protein helical" evidence="3">
    <location>
        <begin position="504"/>
        <end position="578"/>
    </location>
</feature>
<dbReference type="InterPro" id="IPR003516">
    <property type="entry name" value="FANCA"/>
</dbReference>
<dbReference type="OrthoDB" id="2287188at2759"/>
<evidence type="ECO:0000313" key="4">
    <source>
        <dbReference type="EMBL" id="SAM05007.1"/>
    </source>
</evidence>
<accession>A0A168QL91</accession>
<dbReference type="InterPro" id="IPR055386">
    <property type="entry name" value="FANCA_helical"/>
</dbReference>
<feature type="domain" description="Fanconi anaemia group A protein N-terminal" evidence="2">
    <location>
        <begin position="369"/>
        <end position="463"/>
    </location>
</feature>
<feature type="region of interest" description="Disordered" evidence="1">
    <location>
        <begin position="480"/>
        <end position="500"/>
    </location>
</feature>
<dbReference type="InParanoid" id="A0A168QL91"/>
<dbReference type="GO" id="GO:0043240">
    <property type="term" value="C:Fanconi anaemia nuclear complex"/>
    <property type="evidence" value="ECO:0007669"/>
    <property type="project" value="InterPro"/>
</dbReference>
<dbReference type="GO" id="GO:0036297">
    <property type="term" value="P:interstrand cross-link repair"/>
    <property type="evidence" value="ECO:0007669"/>
    <property type="project" value="InterPro"/>
</dbReference>
<organism evidence="4">
    <name type="scientific">Absidia glauca</name>
    <name type="common">Pin mould</name>
    <dbReference type="NCBI Taxonomy" id="4829"/>
    <lineage>
        <taxon>Eukaryota</taxon>
        <taxon>Fungi</taxon>
        <taxon>Fungi incertae sedis</taxon>
        <taxon>Mucoromycota</taxon>
        <taxon>Mucoromycotina</taxon>
        <taxon>Mucoromycetes</taxon>
        <taxon>Mucorales</taxon>
        <taxon>Cunninghamellaceae</taxon>
        <taxon>Absidia</taxon>
    </lineage>
</organism>
<dbReference type="PANTHER" id="PTHR12047:SF2">
    <property type="entry name" value="FANCONI ANEMIA GROUP A PROTEIN"/>
    <property type="match status" value="1"/>
</dbReference>
<evidence type="ECO:0000259" key="3">
    <source>
        <dbReference type="Pfam" id="PF24781"/>
    </source>
</evidence>
<dbReference type="Pfam" id="PF24781">
    <property type="entry name" value="FANCA_helical"/>
    <property type="match status" value="1"/>
</dbReference>
<feature type="region of interest" description="Disordered" evidence="1">
    <location>
        <begin position="23"/>
        <end position="51"/>
    </location>
</feature>